<evidence type="ECO:0000259" key="10">
    <source>
        <dbReference type="SMART" id="SM00965"/>
    </source>
</evidence>
<keyword evidence="12" id="KW-1185">Reference proteome</keyword>
<accession>M1ZAD3</accession>
<dbReference type="Gene3D" id="3.30.1370.120">
    <property type="match status" value="1"/>
</dbReference>
<comment type="subcellular location">
    <subcellularLocation>
        <location evidence="8">Cell outer membrane</location>
    </subcellularLocation>
    <subcellularLocation>
        <location evidence="1">Membrane</location>
    </subcellularLocation>
</comment>
<organism evidence="11 12">
    <name type="scientific">Nitrospina gracilis (strain 3/211)</name>
    <dbReference type="NCBI Taxonomy" id="1266370"/>
    <lineage>
        <taxon>Bacteria</taxon>
        <taxon>Pseudomonadati</taxon>
        <taxon>Nitrospinota/Tectimicrobiota group</taxon>
        <taxon>Nitrospinota</taxon>
        <taxon>Nitrospinia</taxon>
        <taxon>Nitrospinales</taxon>
        <taxon>Nitrospinaceae</taxon>
        <taxon>Nitrospina</taxon>
    </lineage>
</organism>
<feature type="signal peptide" evidence="9">
    <location>
        <begin position="1"/>
        <end position="35"/>
    </location>
</feature>
<dbReference type="NCBIfam" id="TIGR02515">
    <property type="entry name" value="IV_pilus_PilQ"/>
    <property type="match status" value="1"/>
</dbReference>
<keyword evidence="6" id="KW-0998">Cell outer membrane</keyword>
<reference evidence="11 12" key="1">
    <citation type="journal article" date="2013" name="Front. Microbiol.">
        <title>The genome of Nitrospina gracilis illuminates the metabolism and evolution of the major marine nitrite oxidizer.</title>
        <authorList>
            <person name="Luecker S."/>
            <person name="Nowka B."/>
            <person name="Rattei T."/>
            <person name="Spieck E."/>
            <person name="and Daims H."/>
        </authorList>
    </citation>
    <scope>NUCLEOTIDE SEQUENCE [LARGE SCALE GENOMIC DNA]</scope>
    <source>
        <strain evidence="11 12">3/211</strain>
    </source>
</reference>
<dbReference type="PRINTS" id="PR00811">
    <property type="entry name" value="BCTERIALGSPD"/>
</dbReference>
<evidence type="ECO:0000256" key="2">
    <source>
        <dbReference type="ARBA" id="ARBA00022448"/>
    </source>
</evidence>
<comment type="caution">
    <text evidence="11">The sequence shown here is derived from an EMBL/GenBank/DDBJ whole genome shotgun (WGS) entry which is preliminary data.</text>
</comment>
<feature type="domain" description="Secretin/TonB short N-terminal" evidence="10">
    <location>
        <begin position="264"/>
        <end position="312"/>
    </location>
</feature>
<dbReference type="InterPro" id="IPR005644">
    <property type="entry name" value="NolW-like"/>
</dbReference>
<protein>
    <submittedName>
        <fullName evidence="11">Putative bacterial type II and III secretion system protein</fullName>
    </submittedName>
</protein>
<evidence type="ECO:0000256" key="3">
    <source>
        <dbReference type="ARBA" id="ARBA00022729"/>
    </source>
</evidence>
<evidence type="ECO:0000256" key="5">
    <source>
        <dbReference type="ARBA" id="ARBA00023136"/>
    </source>
</evidence>
<evidence type="ECO:0000256" key="4">
    <source>
        <dbReference type="ARBA" id="ARBA00022927"/>
    </source>
</evidence>
<dbReference type="HOGENOM" id="CLU_006756_0_2_0"/>
<dbReference type="STRING" id="1266370.NITGR_260003"/>
<dbReference type="GO" id="GO:0009306">
    <property type="term" value="P:protein secretion"/>
    <property type="evidence" value="ECO:0007669"/>
    <property type="project" value="InterPro"/>
</dbReference>
<keyword evidence="2 8" id="KW-0813">Transport</keyword>
<name>M1ZAD3_NITG3</name>
<gene>
    <name evidence="11" type="ORF">NITGR_260003</name>
</gene>
<dbReference type="AlphaFoldDB" id="M1ZAD3"/>
<dbReference type="InterPro" id="IPR038591">
    <property type="entry name" value="NolW-like_sf"/>
</dbReference>
<feature type="chain" id="PRO_5004019890" evidence="9">
    <location>
        <begin position="36"/>
        <end position="624"/>
    </location>
</feature>
<dbReference type="InterPro" id="IPR001775">
    <property type="entry name" value="GspD/PilQ"/>
</dbReference>
<evidence type="ECO:0000256" key="1">
    <source>
        <dbReference type="ARBA" id="ARBA00004370"/>
    </source>
</evidence>
<comment type="similarity">
    <text evidence="7">Belongs to the bacterial secretin family.</text>
</comment>
<dbReference type="InParanoid" id="M1ZAD3"/>
<keyword evidence="4" id="KW-0653">Protein transport</keyword>
<dbReference type="Gene3D" id="3.30.1370.130">
    <property type="match status" value="1"/>
</dbReference>
<evidence type="ECO:0000313" key="12">
    <source>
        <dbReference type="Proteomes" id="UP000011704"/>
    </source>
</evidence>
<dbReference type="Pfam" id="PF00263">
    <property type="entry name" value="Secretin"/>
    <property type="match status" value="1"/>
</dbReference>
<proteinExistence type="inferred from homology"/>
<evidence type="ECO:0000256" key="7">
    <source>
        <dbReference type="RuleBase" id="RU004003"/>
    </source>
</evidence>
<evidence type="ECO:0000256" key="8">
    <source>
        <dbReference type="RuleBase" id="RU004004"/>
    </source>
</evidence>
<dbReference type="Proteomes" id="UP000011704">
    <property type="component" value="Unassembled WGS sequence"/>
</dbReference>
<evidence type="ECO:0000256" key="9">
    <source>
        <dbReference type="SAM" id="SignalP"/>
    </source>
</evidence>
<dbReference type="PANTHER" id="PTHR30604:SF1">
    <property type="entry name" value="DNA UTILIZATION PROTEIN HOFQ"/>
    <property type="match status" value="1"/>
</dbReference>
<dbReference type="GO" id="GO:0009279">
    <property type="term" value="C:cell outer membrane"/>
    <property type="evidence" value="ECO:0007669"/>
    <property type="project" value="UniProtKB-SubCell"/>
</dbReference>
<dbReference type="Pfam" id="PF03958">
    <property type="entry name" value="Secretin_N"/>
    <property type="match status" value="1"/>
</dbReference>
<evidence type="ECO:0000313" key="11">
    <source>
        <dbReference type="EMBL" id="CCQ90198.1"/>
    </source>
</evidence>
<dbReference type="InterPro" id="IPR004846">
    <property type="entry name" value="T2SS/T3SS_dom"/>
</dbReference>
<dbReference type="EMBL" id="CAQJ01000029">
    <property type="protein sequence ID" value="CCQ90198.1"/>
    <property type="molecule type" value="Genomic_DNA"/>
</dbReference>
<dbReference type="InterPro" id="IPR013355">
    <property type="entry name" value="Pilus_4_PilQ"/>
</dbReference>
<dbReference type="InterPro" id="IPR051808">
    <property type="entry name" value="Type_IV_pilus_biogenesis"/>
</dbReference>
<dbReference type="PANTHER" id="PTHR30604">
    <property type="entry name" value="PROTEIN TRANSPORT PROTEIN HOFQ"/>
    <property type="match status" value="1"/>
</dbReference>
<keyword evidence="3 9" id="KW-0732">Signal</keyword>
<dbReference type="Pfam" id="PF11741">
    <property type="entry name" value="AMIN"/>
    <property type="match status" value="1"/>
</dbReference>
<keyword evidence="5" id="KW-0472">Membrane</keyword>
<sequence length="624" mass="68439">MNEERVVKTKNMKIHISCLTAVVMAVCLTAFPVFGATGDKGHASVKPENMKGISVTKSGKTINGKKGKVWNVAQMTEEAPASTINEIQNLTADQQGDETSIQLQISGSVNYTAFKLENPLRLVLDFPGTSQGMLSGAIQVNKGVVNTVTPTYFEEAKVLRLEIGLNQTASYEIVKTGPNSLDVRIQAASMEAGNKDTRTASSFEEEMGMTSGQQEGSLYESGSKASVEDTCGNLLGGQKERYTFDFQDASLKNIFRIISDVSGFNVVLSPDVSGNVNVRLVDVGWNTALELILDNYGLARKCQKNIIRIAPKAALEEAKKSEPLVTEMIRISYADIEEMVKNLEKIKSIDRGQISSDTRTNTLILTDIEDKIEEMVSVIRTLDIRTPQVMIESRIIEIARSFTQDLGLQWTLNNNIDVANPGFPTTLNGEFLVDLATNVATPAGLYTLTMSDADHQLQLILAAAESEGKSRTIANPKVTTLDNKEAKIRSGREIPYQTFSANEGTKIEFVDAEINLTVKPHITAEEDVYMKITATQNQADFGQQVNGVPTIITKEANSEVLVDNGATVVLGGLFQQEINEARVRVPYLHQIPILGYLFKNRSQDDTISELLIFVTPTIVRENIE</sequence>
<evidence type="ECO:0000256" key="6">
    <source>
        <dbReference type="ARBA" id="ARBA00023237"/>
    </source>
</evidence>
<dbReference type="InterPro" id="IPR011662">
    <property type="entry name" value="Secretin/TonB_short_N"/>
</dbReference>
<dbReference type="InterPro" id="IPR021731">
    <property type="entry name" value="AMIN_dom"/>
</dbReference>
<dbReference type="Gene3D" id="2.60.40.3500">
    <property type="match status" value="1"/>
</dbReference>
<dbReference type="FunCoup" id="M1ZAD3">
    <property type="interactions" value="100"/>
</dbReference>
<dbReference type="SMART" id="SM00965">
    <property type="entry name" value="STN"/>
    <property type="match status" value="1"/>
</dbReference>